<dbReference type="EMBL" id="CAEX01004214">
    <property type="protein sequence ID" value="CCD19830.1"/>
    <property type="molecule type" value="Genomic_DNA"/>
</dbReference>
<gene>
    <name evidence="2" type="ORF">TvY486_0002340</name>
</gene>
<keyword evidence="3" id="KW-1185">Reference proteome</keyword>
<dbReference type="Proteomes" id="UP000009027">
    <property type="component" value="Unassembled WGS sequence"/>
</dbReference>
<keyword evidence="2" id="KW-0548">Nucleotidyltransferase</keyword>
<accession>F9WQK2</accession>
<name>F9WQK2_TRYVY</name>
<evidence type="ECO:0000259" key="1">
    <source>
        <dbReference type="PROSITE" id="PS50878"/>
    </source>
</evidence>
<organism evidence="2 3">
    <name type="scientific">Trypanosoma vivax (strain Y486)</name>
    <dbReference type="NCBI Taxonomy" id="1055687"/>
    <lineage>
        <taxon>Eukaryota</taxon>
        <taxon>Discoba</taxon>
        <taxon>Euglenozoa</taxon>
        <taxon>Kinetoplastea</taxon>
        <taxon>Metakinetoplastina</taxon>
        <taxon>Trypanosomatida</taxon>
        <taxon>Trypanosomatidae</taxon>
        <taxon>Trypanosoma</taxon>
        <taxon>Duttonella</taxon>
    </lineage>
</organism>
<dbReference type="CDD" id="cd01650">
    <property type="entry name" value="RT_nLTR_like"/>
    <property type="match status" value="1"/>
</dbReference>
<dbReference type="VEuPathDB" id="TriTrypDB:TvY486_0002340"/>
<dbReference type="AlphaFoldDB" id="F9WQK2"/>
<protein>
    <submittedName>
        <fullName evidence="2">Reverse transcriptase (RNA-dependent DNA polymerase), putative</fullName>
    </submittedName>
</protein>
<proteinExistence type="predicted"/>
<dbReference type="PROSITE" id="PS50878">
    <property type="entry name" value="RT_POL"/>
    <property type="match status" value="1"/>
</dbReference>
<evidence type="ECO:0000313" key="3">
    <source>
        <dbReference type="Proteomes" id="UP000009027"/>
    </source>
</evidence>
<sequence>MASFRPVTLTSTLRKLMERTVARRVGDCIEDKPQPQQAGFRPVRSTPDTLMQVTCAVRRRKDGEETAAVFIDYAHAFDFVDRGCIVKELLSFGVEKHLVAWIVGFLQGRAAQVRVNDTLSEDMRLNCGVPQGSVLGPLLFIVAVDSLSKRLNRIPGLQHGLFAEDLAIVCTSADLGEIQQTIQQGLDCITNWSAEYYMEVSAVQTEHTLFGAWETNLLSLKVGETALKEERAPKLLGLTMQPHKGLSKHVVCMKAAANTRLLQLRAVASPEWGPDREKLRAFYLALVQAKMCHGVAPWWFDTSLSDRERLGRVQAQAAHTVPGIPKAANLEDALCGEGLKPTNEVTHRRALEYYLRLKAKGPVHAKVADSIFPPEHPIHVRLAKAQRLYSTIGGMEKRRDGTALRVARRANFNTTPGGLKAGAPEKDKKVHTMRRVRRFMGFGYQVWTDGSVVLDVSSGAGALVCPKDGRREKVVLGAASLAAATVRSAWRWKQA</sequence>
<dbReference type="Pfam" id="PF00078">
    <property type="entry name" value="RVT_1"/>
    <property type="match status" value="1"/>
</dbReference>
<dbReference type="InterPro" id="IPR000477">
    <property type="entry name" value="RT_dom"/>
</dbReference>
<dbReference type="GO" id="GO:0003964">
    <property type="term" value="F:RNA-directed DNA polymerase activity"/>
    <property type="evidence" value="ECO:0007669"/>
    <property type="project" value="UniProtKB-KW"/>
</dbReference>
<reference evidence="2 3" key="1">
    <citation type="journal article" date="2012" name="Proc. Natl. Acad. Sci. U.S.A.">
        <title>Antigenic diversity is generated by distinct evolutionary mechanisms in African trypanosome species.</title>
        <authorList>
            <person name="Jackson A.P."/>
            <person name="Berry A."/>
            <person name="Aslett M."/>
            <person name="Allison H.C."/>
            <person name="Burton P."/>
            <person name="Vavrova-Anderson J."/>
            <person name="Brown R."/>
            <person name="Browne H."/>
            <person name="Corton N."/>
            <person name="Hauser H."/>
            <person name="Gamble J."/>
            <person name="Gilderthorp R."/>
            <person name="Marcello L."/>
            <person name="McQuillan J."/>
            <person name="Otto T.D."/>
            <person name="Quail M.A."/>
            <person name="Sanders M.J."/>
            <person name="van Tonder A."/>
            <person name="Ginger M.L."/>
            <person name="Field M.C."/>
            <person name="Barry J.D."/>
            <person name="Hertz-Fowler C."/>
            <person name="Berriman M."/>
        </authorList>
    </citation>
    <scope>NUCLEOTIDE SEQUENCE</scope>
    <source>
        <strain evidence="2 3">Y486</strain>
    </source>
</reference>
<evidence type="ECO:0000313" key="2">
    <source>
        <dbReference type="EMBL" id="CCD19830.1"/>
    </source>
</evidence>
<dbReference type="PANTHER" id="PTHR33332">
    <property type="entry name" value="REVERSE TRANSCRIPTASE DOMAIN-CONTAINING PROTEIN"/>
    <property type="match status" value="1"/>
</dbReference>
<keyword evidence="2" id="KW-0695">RNA-directed DNA polymerase</keyword>
<feature type="domain" description="Reverse transcriptase" evidence="1">
    <location>
        <begin position="1"/>
        <end position="240"/>
    </location>
</feature>
<keyword evidence="2" id="KW-0808">Transferase</keyword>